<accession>A0A3S1BBQ8</accession>
<dbReference type="SUPFAM" id="SSF50630">
    <property type="entry name" value="Acid proteases"/>
    <property type="match status" value="1"/>
</dbReference>
<protein>
    <recommendedName>
        <fullName evidence="8">Major facilitator superfamily (MFS) profile domain-containing protein</fullName>
    </recommendedName>
</protein>
<dbReference type="STRING" id="188477.A0A3S1BBQ8"/>
<evidence type="ECO:0008006" key="8">
    <source>
        <dbReference type="Google" id="ProtNLM"/>
    </source>
</evidence>
<evidence type="ECO:0000256" key="5">
    <source>
        <dbReference type="SAM" id="Phobius"/>
    </source>
</evidence>
<dbReference type="PANTHER" id="PTHR24064">
    <property type="entry name" value="SOLUTE CARRIER FAMILY 22 MEMBER"/>
    <property type="match status" value="1"/>
</dbReference>
<feature type="transmembrane region" description="Helical" evidence="5">
    <location>
        <begin position="469"/>
        <end position="491"/>
    </location>
</feature>
<dbReference type="OrthoDB" id="3936150at2759"/>
<dbReference type="EMBL" id="RQTK01000399">
    <property type="protein sequence ID" value="RUS80327.1"/>
    <property type="molecule type" value="Genomic_DNA"/>
</dbReference>
<dbReference type="GO" id="GO:0006508">
    <property type="term" value="P:proteolysis"/>
    <property type="evidence" value="ECO:0007669"/>
    <property type="project" value="InterPro"/>
</dbReference>
<dbReference type="GO" id="GO:0004190">
    <property type="term" value="F:aspartic-type endopeptidase activity"/>
    <property type="evidence" value="ECO:0007669"/>
    <property type="project" value="InterPro"/>
</dbReference>
<dbReference type="GO" id="GO:0022857">
    <property type="term" value="F:transmembrane transporter activity"/>
    <property type="evidence" value="ECO:0007669"/>
    <property type="project" value="InterPro"/>
</dbReference>
<dbReference type="Proteomes" id="UP000271974">
    <property type="component" value="Unassembled WGS sequence"/>
</dbReference>
<evidence type="ECO:0000256" key="4">
    <source>
        <dbReference type="ARBA" id="ARBA00023136"/>
    </source>
</evidence>
<evidence type="ECO:0000313" key="7">
    <source>
        <dbReference type="Proteomes" id="UP000271974"/>
    </source>
</evidence>
<dbReference type="InterPro" id="IPR036259">
    <property type="entry name" value="MFS_trans_sf"/>
</dbReference>
<keyword evidence="4 5" id="KW-0472">Membrane</keyword>
<dbReference type="SUPFAM" id="SSF103473">
    <property type="entry name" value="MFS general substrate transporter"/>
    <property type="match status" value="1"/>
</dbReference>
<dbReference type="Gene3D" id="2.40.70.10">
    <property type="entry name" value="Acid Proteases"/>
    <property type="match status" value="1"/>
</dbReference>
<feature type="transmembrane region" description="Helical" evidence="5">
    <location>
        <begin position="298"/>
        <end position="314"/>
    </location>
</feature>
<evidence type="ECO:0000256" key="1">
    <source>
        <dbReference type="ARBA" id="ARBA00004141"/>
    </source>
</evidence>
<evidence type="ECO:0000313" key="6">
    <source>
        <dbReference type="EMBL" id="RUS80327.1"/>
    </source>
</evidence>
<dbReference type="PROSITE" id="PS00141">
    <property type="entry name" value="ASP_PROTEASE"/>
    <property type="match status" value="1"/>
</dbReference>
<feature type="transmembrane region" description="Helical" evidence="5">
    <location>
        <begin position="631"/>
        <end position="651"/>
    </location>
</feature>
<keyword evidence="3 5" id="KW-1133">Transmembrane helix</keyword>
<name>A0A3S1BBQ8_ELYCH</name>
<comment type="subcellular location">
    <subcellularLocation>
        <location evidence="1">Membrane</location>
        <topology evidence="1">Multi-pass membrane protein</topology>
    </subcellularLocation>
</comment>
<dbReference type="InterPro" id="IPR021109">
    <property type="entry name" value="Peptidase_aspartic_dom_sf"/>
</dbReference>
<dbReference type="GO" id="GO:0016020">
    <property type="term" value="C:membrane"/>
    <property type="evidence" value="ECO:0007669"/>
    <property type="project" value="UniProtKB-SubCell"/>
</dbReference>
<feature type="transmembrane region" description="Helical" evidence="5">
    <location>
        <begin position="270"/>
        <end position="292"/>
    </location>
</feature>
<feature type="transmembrane region" description="Helical" evidence="5">
    <location>
        <begin position="440"/>
        <end position="463"/>
    </location>
</feature>
<gene>
    <name evidence="6" type="ORF">EGW08_011928</name>
</gene>
<dbReference type="InterPro" id="IPR005829">
    <property type="entry name" value="Sugar_transporter_CS"/>
</dbReference>
<organism evidence="6 7">
    <name type="scientific">Elysia chlorotica</name>
    <name type="common">Eastern emerald elysia</name>
    <name type="synonym">Sea slug</name>
    <dbReference type="NCBI Taxonomy" id="188477"/>
    <lineage>
        <taxon>Eukaryota</taxon>
        <taxon>Metazoa</taxon>
        <taxon>Spiralia</taxon>
        <taxon>Lophotrochozoa</taxon>
        <taxon>Mollusca</taxon>
        <taxon>Gastropoda</taxon>
        <taxon>Heterobranchia</taxon>
        <taxon>Euthyneura</taxon>
        <taxon>Panpulmonata</taxon>
        <taxon>Sacoglossa</taxon>
        <taxon>Placobranchoidea</taxon>
        <taxon>Plakobranchidae</taxon>
        <taxon>Elysia</taxon>
    </lineage>
</organism>
<evidence type="ECO:0000256" key="2">
    <source>
        <dbReference type="ARBA" id="ARBA00022692"/>
    </source>
</evidence>
<reference evidence="6 7" key="1">
    <citation type="submission" date="2019-01" db="EMBL/GenBank/DDBJ databases">
        <title>A draft genome assembly of the solar-powered sea slug Elysia chlorotica.</title>
        <authorList>
            <person name="Cai H."/>
            <person name="Li Q."/>
            <person name="Fang X."/>
            <person name="Li J."/>
            <person name="Curtis N.E."/>
            <person name="Altenburger A."/>
            <person name="Shibata T."/>
            <person name="Feng M."/>
            <person name="Maeda T."/>
            <person name="Schwartz J.A."/>
            <person name="Shigenobu S."/>
            <person name="Lundholm N."/>
            <person name="Nishiyama T."/>
            <person name="Yang H."/>
            <person name="Hasebe M."/>
            <person name="Li S."/>
            <person name="Pierce S.K."/>
            <person name="Wang J."/>
        </authorList>
    </citation>
    <scope>NUCLEOTIDE SEQUENCE [LARGE SCALE GENOMIC DNA]</scope>
    <source>
        <strain evidence="6">EC2010</strain>
        <tissue evidence="6">Whole organism of an adult</tissue>
    </source>
</reference>
<feature type="transmembrane region" description="Helical" evidence="5">
    <location>
        <begin position="237"/>
        <end position="258"/>
    </location>
</feature>
<proteinExistence type="predicted"/>
<keyword evidence="2 5" id="KW-0812">Transmembrane</keyword>
<feature type="transmembrane region" description="Helical" evidence="5">
    <location>
        <begin position="353"/>
        <end position="371"/>
    </location>
</feature>
<dbReference type="PROSITE" id="PS00217">
    <property type="entry name" value="SUGAR_TRANSPORT_2"/>
    <property type="match status" value="1"/>
</dbReference>
<dbReference type="Pfam" id="PF00083">
    <property type="entry name" value="Sugar_tr"/>
    <property type="match status" value="1"/>
</dbReference>
<evidence type="ECO:0000256" key="3">
    <source>
        <dbReference type="ARBA" id="ARBA00022989"/>
    </source>
</evidence>
<dbReference type="AlphaFoldDB" id="A0A3S1BBQ8"/>
<dbReference type="InterPro" id="IPR001969">
    <property type="entry name" value="Aspartic_peptidase_AS"/>
</dbReference>
<dbReference type="InterPro" id="IPR005828">
    <property type="entry name" value="MFS_sugar_transport-like"/>
</dbReference>
<dbReference type="Gene3D" id="1.20.1250.20">
    <property type="entry name" value="MFS general substrate transporter like domains"/>
    <property type="match status" value="2"/>
</dbReference>
<comment type="caution">
    <text evidence="6">The sequence shown here is derived from an EMBL/GenBank/DDBJ whole genome shotgun (WGS) entry which is preliminary data.</text>
</comment>
<feature type="transmembrane region" description="Helical" evidence="5">
    <location>
        <begin position="326"/>
        <end position="347"/>
    </location>
</feature>
<sequence>MSADSHHACYSQSSGRGESTLMQVVQTHVGGHLFNALFDSGSDFSYIREDAAKRLKLVKVGSQCTTIAAFGGTIHKDHQHQVFGLNIGGSGFVMALERIFDQIGGFSRFQWLMIAWVYTFKFMIGWSTMILSFASYKNDHACIVDGVLNGSELQYLNASQVWQIAEQGINNQTLINVCKVDDRSCESFYFFGVRRTIVSEGQEEAARAEIKPASVETACSTHTTPPPLWSLVCDLRWMKATITSIQFGGVLTGAVFAGHSGDYFGRKKTLYVTYLLHTLLNVVAAFCVTWQMFAVMRFLIGIMIGAVLVVIVPYSTEFFPTQWRHILPPLPMWPLGVIAFAGGAWLLEDWSDLHLVCAALTVPGLLGYFYLPESARWLATQGREEEALDALQKMARVNRKELPPSAMDTIKKIANEEKTTRKGKDYSYLDLFKGKETAKVTIIAGFQWFVLSTVFYGLSFGVASFAGNLYLNIFLMSAVTLPSSLLSFLLISSPRTPGQDADLLPVSDRQARGGCLLDRISDLGHGELPNGHQVASSIPTISPRTPGQDADLLPVSDRQARGGCLLDRISDLGHGELPNGHQTRSDITPPVETKMVSLSKTRSLGYGFANTTSRVGAVLAPFVMNLDEMPLFAYILMGTLTLVSTISTCFLPETRNKVMAETVQEKRWLENGVTRDFDGDTDIPLTAAKN</sequence>
<keyword evidence="7" id="KW-1185">Reference proteome</keyword>